<evidence type="ECO:0000256" key="2">
    <source>
        <dbReference type="SAM" id="MobiDB-lite"/>
    </source>
</evidence>
<dbReference type="Proteomes" id="UP000008311">
    <property type="component" value="Unassembled WGS sequence"/>
</dbReference>
<name>B9R9U8_RICCO</name>
<evidence type="ECO:0000256" key="1">
    <source>
        <dbReference type="ARBA" id="ARBA00010016"/>
    </source>
</evidence>
<dbReference type="GO" id="GO:0005737">
    <property type="term" value="C:cytoplasm"/>
    <property type="evidence" value="ECO:0000318"/>
    <property type="project" value="GO_Central"/>
</dbReference>
<organism evidence="3 4">
    <name type="scientific">Ricinus communis</name>
    <name type="common">Castor bean</name>
    <dbReference type="NCBI Taxonomy" id="3988"/>
    <lineage>
        <taxon>Eukaryota</taxon>
        <taxon>Viridiplantae</taxon>
        <taxon>Streptophyta</taxon>
        <taxon>Embryophyta</taxon>
        <taxon>Tracheophyta</taxon>
        <taxon>Spermatophyta</taxon>
        <taxon>Magnoliopsida</taxon>
        <taxon>eudicotyledons</taxon>
        <taxon>Gunneridae</taxon>
        <taxon>Pentapetalae</taxon>
        <taxon>rosids</taxon>
        <taxon>fabids</taxon>
        <taxon>Malpighiales</taxon>
        <taxon>Euphorbiaceae</taxon>
        <taxon>Acalyphoideae</taxon>
        <taxon>Acalypheae</taxon>
        <taxon>Ricinus</taxon>
    </lineage>
</organism>
<dbReference type="OMA" id="EYHRFRV"/>
<dbReference type="EMBL" id="EQ973773">
    <property type="protein sequence ID" value="EEF51575.1"/>
    <property type="molecule type" value="Genomic_DNA"/>
</dbReference>
<sequence>MEYPLTRRKPPTSASPSPRLVRSRSGAENNSTSINTSRRFTSRSKSTTRSRNTPNEQNISLNSSLKPQKKSASNQDNCSSRDGSVRFLQRGSASNSPAPNYKMPKSASRSPSAWALSPGRSLFNVLPQAELPVISSSSGEERGKKVKSGSGGAISGVLRYFRQKKASSVQEEECRRFRVLHNRILQWRFANAKADAAMASTKIIAENKLFHVWLRILNVRTIILEKRIQILKLKQEVKLFEIVNPQMHFLNDWAKIERKNYEAVGRMTRKLSALSVKLPLVEEATGDVESILKAMSTAAEVMDSIEATITKFFPQVEKILYLLTELTSTLEHQKDSLGEMEKIVFLVSELLAWERSIRVQLIQVVEESRTEQGL</sequence>
<accession>B9R9U8</accession>
<dbReference type="OrthoDB" id="663033at2759"/>
<dbReference type="InterPro" id="IPR007573">
    <property type="entry name" value="QWRF"/>
</dbReference>
<evidence type="ECO:0000313" key="4">
    <source>
        <dbReference type="Proteomes" id="UP000008311"/>
    </source>
</evidence>
<dbReference type="GO" id="GO:0051225">
    <property type="term" value="P:spindle assembly"/>
    <property type="evidence" value="ECO:0000318"/>
    <property type="project" value="GO_Central"/>
</dbReference>
<dbReference type="GO" id="GO:0008017">
    <property type="term" value="F:microtubule binding"/>
    <property type="evidence" value="ECO:0000318"/>
    <property type="project" value="GO_Central"/>
</dbReference>
<evidence type="ECO:0008006" key="5">
    <source>
        <dbReference type="Google" id="ProtNLM"/>
    </source>
</evidence>
<feature type="compositionally biased region" description="Basic residues" evidence="2">
    <location>
        <begin position="1"/>
        <end position="10"/>
    </location>
</feature>
<feature type="region of interest" description="Disordered" evidence="2">
    <location>
        <begin position="1"/>
        <end position="113"/>
    </location>
</feature>
<protein>
    <recommendedName>
        <fullName evidence="5">QWRF motif-containing protein</fullName>
    </recommendedName>
</protein>
<evidence type="ECO:0000313" key="3">
    <source>
        <dbReference type="EMBL" id="EEF51575.1"/>
    </source>
</evidence>
<dbReference type="Pfam" id="PF04484">
    <property type="entry name" value="QWRF"/>
    <property type="match status" value="1"/>
</dbReference>
<dbReference type="eggNOG" id="ENOG502QR1J">
    <property type="taxonomic scope" value="Eukaryota"/>
</dbReference>
<dbReference type="PANTHER" id="PTHR31807:SF27">
    <property type="entry name" value="QWRF MOTIF-CONTAINING PROTEIN 7"/>
    <property type="match status" value="1"/>
</dbReference>
<dbReference type="InParanoid" id="B9R9U8"/>
<keyword evidence="4" id="KW-1185">Reference proteome</keyword>
<dbReference type="PANTHER" id="PTHR31807">
    <property type="entry name" value="AUGMIN FAMILY MEMBER"/>
    <property type="match status" value="1"/>
</dbReference>
<feature type="compositionally biased region" description="Polar residues" evidence="2">
    <location>
        <begin position="54"/>
        <end position="82"/>
    </location>
</feature>
<comment type="similarity">
    <text evidence="1">Belongs to the QWRF family.</text>
</comment>
<feature type="compositionally biased region" description="Polar residues" evidence="2">
    <location>
        <begin position="26"/>
        <end position="35"/>
    </location>
</feature>
<gene>
    <name evidence="3" type="ORF">RCOM_1500720</name>
</gene>
<dbReference type="GO" id="GO:0005880">
    <property type="term" value="C:nuclear microtubule"/>
    <property type="evidence" value="ECO:0000318"/>
    <property type="project" value="GO_Central"/>
</dbReference>
<dbReference type="STRING" id="3988.B9R9U8"/>
<reference evidence="4" key="1">
    <citation type="journal article" date="2010" name="Nat. Biotechnol.">
        <title>Draft genome sequence of the oilseed species Ricinus communis.</title>
        <authorList>
            <person name="Chan A.P."/>
            <person name="Crabtree J."/>
            <person name="Zhao Q."/>
            <person name="Lorenzi H."/>
            <person name="Orvis J."/>
            <person name="Puiu D."/>
            <person name="Melake-Berhan A."/>
            <person name="Jones K.M."/>
            <person name="Redman J."/>
            <person name="Chen G."/>
            <person name="Cahoon E.B."/>
            <person name="Gedil M."/>
            <person name="Stanke M."/>
            <person name="Haas B.J."/>
            <person name="Wortman J.R."/>
            <person name="Fraser-Liggett C.M."/>
            <person name="Ravel J."/>
            <person name="Rabinowicz P.D."/>
        </authorList>
    </citation>
    <scope>NUCLEOTIDE SEQUENCE [LARGE SCALE GENOMIC DNA]</scope>
    <source>
        <strain evidence="4">cv. Hale</strain>
    </source>
</reference>
<proteinExistence type="inferred from homology"/>
<dbReference type="AlphaFoldDB" id="B9R9U8"/>